<name>A0ACB9HX10_9ASTR</name>
<reference evidence="2" key="1">
    <citation type="journal article" date="2022" name="Mol. Ecol. Resour.">
        <title>The genomes of chicory, endive, great burdock and yacon provide insights into Asteraceae palaeo-polyploidization history and plant inulin production.</title>
        <authorList>
            <person name="Fan W."/>
            <person name="Wang S."/>
            <person name="Wang H."/>
            <person name="Wang A."/>
            <person name="Jiang F."/>
            <person name="Liu H."/>
            <person name="Zhao H."/>
            <person name="Xu D."/>
            <person name="Zhang Y."/>
        </authorList>
    </citation>
    <scope>NUCLEOTIDE SEQUENCE [LARGE SCALE GENOMIC DNA]</scope>
    <source>
        <strain evidence="2">cv. Yunnan</strain>
    </source>
</reference>
<proteinExistence type="predicted"/>
<comment type="caution">
    <text evidence="1">The sequence shown here is derived from an EMBL/GenBank/DDBJ whole genome shotgun (WGS) entry which is preliminary data.</text>
</comment>
<dbReference type="Proteomes" id="UP001056120">
    <property type="component" value="Linkage Group LG10"/>
</dbReference>
<reference evidence="1 2" key="2">
    <citation type="journal article" date="2022" name="Mol. Ecol. Resour.">
        <title>The genomes of chicory, endive, great burdock and yacon provide insights into Asteraceae paleo-polyploidization history and plant inulin production.</title>
        <authorList>
            <person name="Fan W."/>
            <person name="Wang S."/>
            <person name="Wang H."/>
            <person name="Wang A."/>
            <person name="Jiang F."/>
            <person name="Liu H."/>
            <person name="Zhao H."/>
            <person name="Xu D."/>
            <person name="Zhang Y."/>
        </authorList>
    </citation>
    <scope>NUCLEOTIDE SEQUENCE [LARGE SCALE GENOMIC DNA]</scope>
    <source>
        <strain evidence="2">cv. Yunnan</strain>
        <tissue evidence="1">Leaves</tissue>
    </source>
</reference>
<evidence type="ECO:0000313" key="2">
    <source>
        <dbReference type="Proteomes" id="UP001056120"/>
    </source>
</evidence>
<dbReference type="EMBL" id="CM042027">
    <property type="protein sequence ID" value="KAI3800280.1"/>
    <property type="molecule type" value="Genomic_DNA"/>
</dbReference>
<sequence>MLFLDLVLKSQTLQWSLHTIMELISTTLELDLGILQFPPQMFTNLLKTLRQKVGPSQGNRAQLKVERV</sequence>
<organism evidence="1 2">
    <name type="scientific">Smallanthus sonchifolius</name>
    <dbReference type="NCBI Taxonomy" id="185202"/>
    <lineage>
        <taxon>Eukaryota</taxon>
        <taxon>Viridiplantae</taxon>
        <taxon>Streptophyta</taxon>
        <taxon>Embryophyta</taxon>
        <taxon>Tracheophyta</taxon>
        <taxon>Spermatophyta</taxon>
        <taxon>Magnoliopsida</taxon>
        <taxon>eudicotyledons</taxon>
        <taxon>Gunneridae</taxon>
        <taxon>Pentapetalae</taxon>
        <taxon>asterids</taxon>
        <taxon>campanulids</taxon>
        <taxon>Asterales</taxon>
        <taxon>Asteraceae</taxon>
        <taxon>Asteroideae</taxon>
        <taxon>Heliantheae alliance</taxon>
        <taxon>Millerieae</taxon>
        <taxon>Smallanthus</taxon>
    </lineage>
</organism>
<evidence type="ECO:0000313" key="1">
    <source>
        <dbReference type="EMBL" id="KAI3800280.1"/>
    </source>
</evidence>
<accession>A0ACB9HX10</accession>
<keyword evidence="2" id="KW-1185">Reference proteome</keyword>
<gene>
    <name evidence="1" type="ORF">L1987_28367</name>
</gene>
<protein>
    <submittedName>
        <fullName evidence="1">Uncharacterized protein</fullName>
    </submittedName>
</protein>